<dbReference type="EMBL" id="JANRMS010000044">
    <property type="protein sequence ID" value="KAJ3548581.1"/>
    <property type="molecule type" value="Genomic_DNA"/>
</dbReference>
<sequence length="586" mass="65006">MTSSLEDQLALITGKPSVVLLIGGTAKNRAISKLASPSPQVPRGDAVIRLRPQRNFRPNCPLFFADGPVPSLANFPCRLEDDRLAVRSAAAGDAILKLYSRVFTPLADVICVLADDFGQKSSELSSFLLSSEEREFKQEIRNIAQTVFGQVKFHNTADPLPLQSSIQSSCSLSRDARFANMLLAILTGSLYPDSNLDEALKKIFGLDTPLLHHLLPGNLRGAKVVVTVSEKSMGDKELKSRIISTFVSSSRQKRYLPYRDICLEPSKKKIKLWEAGRCTSSAPWLARLARLTVLRYFPLYHIEPTGSAYFDGGMWRNNPVDVAKREAKNLWPDFQEADLVLTLGTGYSGEEEQDTLHAPSPSLDPTRGCRARMGQQVWNCVKDIFNSYSNSLVMDGHKFHSLVALDDVESMNRLMALTGEQCGAKVQAIAQSCIANLFYVELSQTPLRDGDGFWAEGYILCNIDQGESLTSLIKTLASEGYKFQVGRDMMPIMRRGCVGMVDQDFQVCFTVKARTMDSPFSILLCAPNGIGRPISASPFTLSGLLNTQERDGMLHFNKARPLGRVRDSLYLDGQWDKMQWHLGGFI</sequence>
<reference evidence="1" key="1">
    <citation type="submission" date="2022-08" db="EMBL/GenBank/DDBJ databases">
        <title>Genome Sequence of Fusarium decemcellulare.</title>
        <authorList>
            <person name="Buettner E."/>
        </authorList>
    </citation>
    <scope>NUCLEOTIDE SEQUENCE</scope>
    <source>
        <strain evidence="1">Babe19</strain>
    </source>
</reference>
<protein>
    <submittedName>
        <fullName evidence="1">Uncharacterized protein</fullName>
    </submittedName>
</protein>
<evidence type="ECO:0000313" key="1">
    <source>
        <dbReference type="EMBL" id="KAJ3548581.1"/>
    </source>
</evidence>
<comment type="caution">
    <text evidence="1">The sequence shown here is derived from an EMBL/GenBank/DDBJ whole genome shotgun (WGS) entry which is preliminary data.</text>
</comment>
<proteinExistence type="predicted"/>
<dbReference type="Proteomes" id="UP001148629">
    <property type="component" value="Unassembled WGS sequence"/>
</dbReference>
<keyword evidence="2" id="KW-1185">Reference proteome</keyword>
<evidence type="ECO:0000313" key="2">
    <source>
        <dbReference type="Proteomes" id="UP001148629"/>
    </source>
</evidence>
<organism evidence="1 2">
    <name type="scientific">Fusarium decemcellulare</name>
    <dbReference type="NCBI Taxonomy" id="57161"/>
    <lineage>
        <taxon>Eukaryota</taxon>
        <taxon>Fungi</taxon>
        <taxon>Dikarya</taxon>
        <taxon>Ascomycota</taxon>
        <taxon>Pezizomycotina</taxon>
        <taxon>Sordariomycetes</taxon>
        <taxon>Hypocreomycetidae</taxon>
        <taxon>Hypocreales</taxon>
        <taxon>Nectriaceae</taxon>
        <taxon>Fusarium</taxon>
        <taxon>Fusarium decemcellulare species complex</taxon>
    </lineage>
</organism>
<accession>A0ACC1SY48</accession>
<name>A0ACC1SY48_9HYPO</name>
<gene>
    <name evidence="1" type="ORF">NM208_g931</name>
</gene>